<evidence type="ECO:0000256" key="1">
    <source>
        <dbReference type="SAM" id="Phobius"/>
    </source>
</evidence>
<protein>
    <submittedName>
        <fullName evidence="2">Uncharacterized protein</fullName>
    </submittedName>
</protein>
<name>A0ABW4IER1_9SPHI</name>
<proteinExistence type="predicted"/>
<evidence type="ECO:0000313" key="2">
    <source>
        <dbReference type="EMBL" id="MFD1631261.1"/>
    </source>
</evidence>
<dbReference type="EMBL" id="JBHUDG010000044">
    <property type="protein sequence ID" value="MFD1631261.1"/>
    <property type="molecule type" value="Genomic_DNA"/>
</dbReference>
<organism evidence="2 3">
    <name type="scientific">Pseudopedobacter beijingensis</name>
    <dbReference type="NCBI Taxonomy" id="1207056"/>
    <lineage>
        <taxon>Bacteria</taxon>
        <taxon>Pseudomonadati</taxon>
        <taxon>Bacteroidota</taxon>
        <taxon>Sphingobacteriia</taxon>
        <taxon>Sphingobacteriales</taxon>
        <taxon>Sphingobacteriaceae</taxon>
        <taxon>Pseudopedobacter</taxon>
    </lineage>
</organism>
<keyword evidence="1" id="KW-0472">Membrane</keyword>
<sequence length="123" mass="14055">MVISKIGYRKAIAINYLALLSFLLLNSILFVHSHILPNGQIVVHAHPFVPKDNGQPKPHTHTPNEYVTFAKLFYGNNILPVSLFDFIVLRIPELIIKTDLQIGFWLTHTLSDAYRRGPPHLIY</sequence>
<keyword evidence="3" id="KW-1185">Reference proteome</keyword>
<accession>A0ABW4IER1</accession>
<evidence type="ECO:0000313" key="3">
    <source>
        <dbReference type="Proteomes" id="UP001597118"/>
    </source>
</evidence>
<gene>
    <name evidence="2" type="ORF">ACFSAH_15395</name>
</gene>
<reference evidence="3" key="1">
    <citation type="journal article" date="2019" name="Int. J. Syst. Evol. Microbiol.">
        <title>The Global Catalogue of Microorganisms (GCM) 10K type strain sequencing project: providing services to taxonomists for standard genome sequencing and annotation.</title>
        <authorList>
            <consortium name="The Broad Institute Genomics Platform"/>
            <consortium name="The Broad Institute Genome Sequencing Center for Infectious Disease"/>
            <person name="Wu L."/>
            <person name="Ma J."/>
        </authorList>
    </citation>
    <scope>NUCLEOTIDE SEQUENCE [LARGE SCALE GENOMIC DNA]</scope>
    <source>
        <strain evidence="3">CCUG 53762</strain>
    </source>
</reference>
<keyword evidence="1" id="KW-0812">Transmembrane</keyword>
<keyword evidence="1" id="KW-1133">Transmembrane helix</keyword>
<dbReference type="Proteomes" id="UP001597118">
    <property type="component" value="Unassembled WGS sequence"/>
</dbReference>
<comment type="caution">
    <text evidence="2">The sequence shown here is derived from an EMBL/GenBank/DDBJ whole genome shotgun (WGS) entry which is preliminary data.</text>
</comment>
<dbReference type="RefSeq" id="WP_379663630.1">
    <property type="nucleotide sequence ID" value="NZ_JBHUDG010000044.1"/>
</dbReference>
<feature type="transmembrane region" description="Helical" evidence="1">
    <location>
        <begin position="12"/>
        <end position="31"/>
    </location>
</feature>